<sequence length="245" mass="27610">MLNSSVIKWQQQLLSRGEFFPEGTTADVAIILGYALQRDGTPTPTLQQRVEAGVELFDKGLVDHLLFSGGHPGGGLRNKSEAESMQEYAVVISNRTLPSDRWLLEEQSRSTRENAVNSIAIVAEHRWKSLVVVTSPFHQFRSYWTFRCAVQSLSPDRRMKVWLARVPVEDVRKRGLALQRLYSSWDFYREIAAIVWFHKDVLSGQTSGKISHLCPHLLSSCIKPQGFIIQLARQRTTGKGAGCLS</sequence>
<evidence type="ECO:0000313" key="3">
    <source>
        <dbReference type="Proteomes" id="UP001491310"/>
    </source>
</evidence>
<evidence type="ECO:0000313" key="2">
    <source>
        <dbReference type="EMBL" id="KAK9909341.1"/>
    </source>
</evidence>
<dbReference type="InterPro" id="IPR051599">
    <property type="entry name" value="Cell_Envelope_Assoc"/>
</dbReference>
<feature type="domain" description="DUF218" evidence="1">
    <location>
        <begin position="27"/>
        <end position="149"/>
    </location>
</feature>
<protein>
    <recommendedName>
        <fullName evidence="1">DUF218 domain-containing protein</fullName>
    </recommendedName>
</protein>
<dbReference type="Proteomes" id="UP001491310">
    <property type="component" value="Unassembled WGS sequence"/>
</dbReference>
<dbReference type="PANTHER" id="PTHR30336">
    <property type="entry name" value="INNER MEMBRANE PROTEIN, PROBABLE PERMEASE"/>
    <property type="match status" value="1"/>
</dbReference>
<dbReference type="Gene3D" id="3.40.50.620">
    <property type="entry name" value="HUPs"/>
    <property type="match status" value="1"/>
</dbReference>
<organism evidence="2 3">
    <name type="scientific">Coccomyxa subellipsoidea</name>
    <dbReference type="NCBI Taxonomy" id="248742"/>
    <lineage>
        <taxon>Eukaryota</taxon>
        <taxon>Viridiplantae</taxon>
        <taxon>Chlorophyta</taxon>
        <taxon>core chlorophytes</taxon>
        <taxon>Trebouxiophyceae</taxon>
        <taxon>Trebouxiophyceae incertae sedis</taxon>
        <taxon>Coccomyxaceae</taxon>
        <taxon>Coccomyxa</taxon>
    </lineage>
</organism>
<reference evidence="2 3" key="1">
    <citation type="journal article" date="2024" name="Nat. Commun.">
        <title>Phylogenomics reveals the evolutionary origins of lichenization in chlorophyte algae.</title>
        <authorList>
            <person name="Puginier C."/>
            <person name="Libourel C."/>
            <person name="Otte J."/>
            <person name="Skaloud P."/>
            <person name="Haon M."/>
            <person name="Grisel S."/>
            <person name="Petersen M."/>
            <person name="Berrin J.G."/>
            <person name="Delaux P.M."/>
            <person name="Dal Grande F."/>
            <person name="Keller J."/>
        </authorList>
    </citation>
    <scope>NUCLEOTIDE SEQUENCE [LARGE SCALE GENOMIC DNA]</scope>
    <source>
        <strain evidence="2 3">SAG 216-7</strain>
    </source>
</reference>
<accession>A0ABR2YQX9</accession>
<gene>
    <name evidence="2" type="ORF">WJX75_000747</name>
</gene>
<dbReference type="InterPro" id="IPR014729">
    <property type="entry name" value="Rossmann-like_a/b/a_fold"/>
</dbReference>
<dbReference type="PANTHER" id="PTHR30336:SF20">
    <property type="entry name" value="DUF218 DOMAIN-CONTAINING PROTEIN"/>
    <property type="match status" value="1"/>
</dbReference>
<keyword evidence="3" id="KW-1185">Reference proteome</keyword>
<dbReference type="EMBL" id="JALJOT010000006">
    <property type="protein sequence ID" value="KAK9909341.1"/>
    <property type="molecule type" value="Genomic_DNA"/>
</dbReference>
<evidence type="ECO:0000259" key="1">
    <source>
        <dbReference type="Pfam" id="PF02698"/>
    </source>
</evidence>
<dbReference type="CDD" id="cd06259">
    <property type="entry name" value="YdcF-like"/>
    <property type="match status" value="1"/>
</dbReference>
<comment type="caution">
    <text evidence="2">The sequence shown here is derived from an EMBL/GenBank/DDBJ whole genome shotgun (WGS) entry which is preliminary data.</text>
</comment>
<proteinExistence type="predicted"/>
<dbReference type="InterPro" id="IPR003848">
    <property type="entry name" value="DUF218"/>
</dbReference>
<name>A0ABR2YQX9_9CHLO</name>
<dbReference type="Pfam" id="PF02698">
    <property type="entry name" value="DUF218"/>
    <property type="match status" value="1"/>
</dbReference>